<dbReference type="AlphaFoldDB" id="A0A9P0FHT0"/>
<evidence type="ECO:0000313" key="2">
    <source>
        <dbReference type="Proteomes" id="UP001154078"/>
    </source>
</evidence>
<dbReference type="OrthoDB" id="6736600at2759"/>
<dbReference type="EMBL" id="OV121135">
    <property type="protein sequence ID" value="CAH0555391.1"/>
    <property type="molecule type" value="Genomic_DNA"/>
</dbReference>
<protein>
    <recommendedName>
        <fullName evidence="3">DUF4817 domain-containing protein</fullName>
    </recommendedName>
</protein>
<keyword evidence="2" id="KW-1185">Reference proteome</keyword>
<reference evidence="1" key="1">
    <citation type="submission" date="2021-12" db="EMBL/GenBank/DDBJ databases">
        <authorList>
            <person name="King R."/>
        </authorList>
    </citation>
    <scope>NUCLEOTIDE SEQUENCE</scope>
</reference>
<evidence type="ECO:0000313" key="1">
    <source>
        <dbReference type="EMBL" id="CAH0555391.1"/>
    </source>
</evidence>
<sequence>MGRNLHETKKVFNERYPKNPICRKYLRDLVAKFQTSGSVGRQKRSGRKSISEEKQVQIVGSVVNIIQQSTAAVAEPCVVFQTTVRKYLKKNKFYPYKL</sequence>
<organism evidence="1 2">
    <name type="scientific">Brassicogethes aeneus</name>
    <name type="common">Rape pollen beetle</name>
    <name type="synonym">Meligethes aeneus</name>
    <dbReference type="NCBI Taxonomy" id="1431903"/>
    <lineage>
        <taxon>Eukaryota</taxon>
        <taxon>Metazoa</taxon>
        <taxon>Ecdysozoa</taxon>
        <taxon>Arthropoda</taxon>
        <taxon>Hexapoda</taxon>
        <taxon>Insecta</taxon>
        <taxon>Pterygota</taxon>
        <taxon>Neoptera</taxon>
        <taxon>Endopterygota</taxon>
        <taxon>Coleoptera</taxon>
        <taxon>Polyphaga</taxon>
        <taxon>Cucujiformia</taxon>
        <taxon>Nitidulidae</taxon>
        <taxon>Meligethinae</taxon>
        <taxon>Brassicogethes</taxon>
    </lineage>
</organism>
<gene>
    <name evidence="1" type="ORF">MELIAE_LOCUS6773</name>
</gene>
<dbReference type="Proteomes" id="UP001154078">
    <property type="component" value="Chromosome 4"/>
</dbReference>
<accession>A0A9P0FHT0</accession>
<proteinExistence type="predicted"/>
<evidence type="ECO:0008006" key="3">
    <source>
        <dbReference type="Google" id="ProtNLM"/>
    </source>
</evidence>
<name>A0A9P0FHT0_BRAAE</name>